<evidence type="ECO:0008006" key="4">
    <source>
        <dbReference type="Google" id="ProtNLM"/>
    </source>
</evidence>
<sequence>MNGSRLVFQLLKIVVGFVSALVLCSLFLTWGFFQWDLPEDHPAVWGAITGTGLVTASVIGSVVAVPAGLVILLAELFRVRSLLVYLAGAGLMAFGLWTLGAGDSQTGLRPGTSVALAAGFVAGAVYWGIAGRTAGSWRARPASGARETNAD</sequence>
<evidence type="ECO:0000313" key="2">
    <source>
        <dbReference type="EMBL" id="SMP28350.1"/>
    </source>
</evidence>
<keyword evidence="1" id="KW-1133">Transmembrane helix</keyword>
<dbReference type="RefSeq" id="WP_283404558.1">
    <property type="nucleotide sequence ID" value="NZ_BAAAEA010000004.1"/>
</dbReference>
<dbReference type="Proteomes" id="UP001157914">
    <property type="component" value="Unassembled WGS sequence"/>
</dbReference>
<accession>A0ABY1P7J5</accession>
<reference evidence="2 3" key="1">
    <citation type="submission" date="2017-05" db="EMBL/GenBank/DDBJ databases">
        <authorList>
            <person name="Varghese N."/>
            <person name="Submissions S."/>
        </authorList>
    </citation>
    <scope>NUCLEOTIDE SEQUENCE [LARGE SCALE GENOMIC DNA]</scope>
    <source>
        <strain evidence="2 3">DSM 15949</strain>
    </source>
</reference>
<feature type="transmembrane region" description="Helical" evidence="1">
    <location>
        <begin position="111"/>
        <end position="130"/>
    </location>
</feature>
<evidence type="ECO:0000256" key="1">
    <source>
        <dbReference type="SAM" id="Phobius"/>
    </source>
</evidence>
<feature type="transmembrane region" description="Helical" evidence="1">
    <location>
        <begin position="12"/>
        <end position="33"/>
    </location>
</feature>
<feature type="transmembrane region" description="Helical" evidence="1">
    <location>
        <begin position="53"/>
        <end position="74"/>
    </location>
</feature>
<keyword evidence="3" id="KW-1185">Reference proteome</keyword>
<dbReference type="EMBL" id="FXTT01000004">
    <property type="protein sequence ID" value="SMP28350.1"/>
    <property type="molecule type" value="Genomic_DNA"/>
</dbReference>
<name>A0ABY1P7J5_9HYPH</name>
<keyword evidence="1" id="KW-0472">Membrane</keyword>
<protein>
    <recommendedName>
        <fullName evidence="4">Translation initiation factor IF-3</fullName>
    </recommendedName>
</protein>
<proteinExistence type="predicted"/>
<evidence type="ECO:0000313" key="3">
    <source>
        <dbReference type="Proteomes" id="UP001157914"/>
    </source>
</evidence>
<gene>
    <name evidence="2" type="ORF">SAMN06265374_2907</name>
</gene>
<comment type="caution">
    <text evidence="2">The sequence shown here is derived from an EMBL/GenBank/DDBJ whole genome shotgun (WGS) entry which is preliminary data.</text>
</comment>
<feature type="transmembrane region" description="Helical" evidence="1">
    <location>
        <begin position="81"/>
        <end position="99"/>
    </location>
</feature>
<organism evidence="2 3">
    <name type="scientific">Roseibium denhamense</name>
    <dbReference type="NCBI Taxonomy" id="76305"/>
    <lineage>
        <taxon>Bacteria</taxon>
        <taxon>Pseudomonadati</taxon>
        <taxon>Pseudomonadota</taxon>
        <taxon>Alphaproteobacteria</taxon>
        <taxon>Hyphomicrobiales</taxon>
        <taxon>Stappiaceae</taxon>
        <taxon>Roseibium</taxon>
    </lineage>
</organism>
<keyword evidence="1" id="KW-0812">Transmembrane</keyword>